<evidence type="ECO:0000256" key="5">
    <source>
        <dbReference type="SAM" id="MobiDB-lite"/>
    </source>
</evidence>
<keyword evidence="3" id="KW-0819">tRNA processing</keyword>
<evidence type="ECO:0000313" key="9">
    <source>
        <dbReference type="Proteomes" id="UP000054558"/>
    </source>
</evidence>
<sequence length="503" mass="55296">MASTSCFRPQALSLGKADLLGAKVLDIELGEPLSGRMQAVRRLLTKTRRLAHLSLPCRLRAESFSGSTARAAHKAPTASTALNVSEDTSPAPSKQLSAAERRRRRKLADGDFSDESARPASPYSEPRQEDSSATTSASPQVASISDSGTSERERQNKIGQFSRAVARDAVASGARQERPAYRNRESSPLGELGRNGGVESGAHPVRRQFTAGEARARQFSDAVRFLNKDTGRPAPPRKPLVQPVIVSRGVLPDLWEGPNGTAILVDKPLEWSSHQACQRLKFQLKLKKIGHAGTLDPMASGLLILVAGPATKLMEVYQAQTKKYSGTIRLGETTPSLDIETEVEERFPWEHVTDDVIASTPESFLGDIMQVPPIYSALQVGGERLYKKARRGETMEIAARPITIEGLRLWRDEEVRQHVHFEVVCSKGTYVRSLARDIGASMGTGAYLVALRREAIGDFDVKDAWDIDDLLAQWQVRQDEIRDSRIFRSDALRTSEEPPTLSV</sequence>
<dbReference type="GO" id="GO:0006400">
    <property type="term" value="P:tRNA modification"/>
    <property type="evidence" value="ECO:0000318"/>
    <property type="project" value="GO_Central"/>
</dbReference>
<name>A0A1Y1HZY6_KLENI</name>
<comment type="similarity">
    <text evidence="1">Belongs to the pseudouridine synthase TruB family.</text>
</comment>
<evidence type="ECO:0000259" key="6">
    <source>
        <dbReference type="Pfam" id="PF01509"/>
    </source>
</evidence>
<dbReference type="STRING" id="105231.A0A1Y1HZY6"/>
<accession>A0A1Y1HZY6</accession>
<dbReference type="SUPFAM" id="SSF55120">
    <property type="entry name" value="Pseudouridine synthase"/>
    <property type="match status" value="1"/>
</dbReference>
<dbReference type="PANTHER" id="PTHR13767">
    <property type="entry name" value="TRNA-PSEUDOURIDINE SYNTHASE"/>
    <property type="match status" value="1"/>
</dbReference>
<feature type="domain" description="Pseudouridine synthase II N-terminal" evidence="6">
    <location>
        <begin position="283"/>
        <end position="431"/>
    </location>
</feature>
<dbReference type="GO" id="GO:0009982">
    <property type="term" value="F:pseudouridine synthase activity"/>
    <property type="evidence" value="ECO:0000318"/>
    <property type="project" value="GO_Central"/>
</dbReference>
<dbReference type="InterPro" id="IPR002501">
    <property type="entry name" value="PsdUridine_synth_N"/>
</dbReference>
<evidence type="ECO:0000256" key="4">
    <source>
        <dbReference type="ARBA" id="ARBA00023235"/>
    </source>
</evidence>
<feature type="compositionally biased region" description="Basic and acidic residues" evidence="5">
    <location>
        <begin position="175"/>
        <end position="185"/>
    </location>
</feature>
<dbReference type="GO" id="GO:0160148">
    <property type="term" value="F:tRNA pseudouridine(55) synthase activity"/>
    <property type="evidence" value="ECO:0007669"/>
    <property type="project" value="UniProtKB-EC"/>
</dbReference>
<dbReference type="HAMAP" id="MF_01080">
    <property type="entry name" value="TruB_bact"/>
    <property type="match status" value="1"/>
</dbReference>
<dbReference type="InterPro" id="IPR014780">
    <property type="entry name" value="tRNA_psdUridine_synth_TruB"/>
</dbReference>
<organism evidence="8 9">
    <name type="scientific">Klebsormidium nitens</name>
    <name type="common">Green alga</name>
    <name type="synonym">Ulothrix nitens</name>
    <dbReference type="NCBI Taxonomy" id="105231"/>
    <lineage>
        <taxon>Eukaryota</taxon>
        <taxon>Viridiplantae</taxon>
        <taxon>Streptophyta</taxon>
        <taxon>Klebsormidiophyceae</taxon>
        <taxon>Klebsormidiales</taxon>
        <taxon>Klebsormidiaceae</taxon>
        <taxon>Klebsormidium</taxon>
    </lineage>
</organism>
<dbReference type="Pfam" id="PF16198">
    <property type="entry name" value="TruB_C_2"/>
    <property type="match status" value="1"/>
</dbReference>
<dbReference type="InterPro" id="IPR032819">
    <property type="entry name" value="TruB_C"/>
</dbReference>
<dbReference type="InterPro" id="IPR020103">
    <property type="entry name" value="PsdUridine_synth_cat_dom_sf"/>
</dbReference>
<evidence type="ECO:0000256" key="1">
    <source>
        <dbReference type="ARBA" id="ARBA00008999"/>
    </source>
</evidence>
<dbReference type="EC" id="5.4.99.25" evidence="2"/>
<dbReference type="CDD" id="cd02573">
    <property type="entry name" value="PseudoU_synth_EcTruB"/>
    <property type="match status" value="1"/>
</dbReference>
<proteinExistence type="inferred from homology"/>
<dbReference type="NCBIfam" id="TIGR00431">
    <property type="entry name" value="TruB"/>
    <property type="match status" value="1"/>
</dbReference>
<evidence type="ECO:0000313" key="8">
    <source>
        <dbReference type="EMBL" id="GAQ84224.1"/>
    </source>
</evidence>
<dbReference type="AlphaFoldDB" id="A0A1Y1HZY6"/>
<feature type="compositionally biased region" description="Polar residues" evidence="5">
    <location>
        <begin position="77"/>
        <end position="96"/>
    </location>
</feature>
<reference evidence="8 9" key="1">
    <citation type="journal article" date="2014" name="Nat. Commun.">
        <title>Klebsormidium flaccidum genome reveals primary factors for plant terrestrial adaptation.</title>
        <authorList>
            <person name="Hori K."/>
            <person name="Maruyama F."/>
            <person name="Fujisawa T."/>
            <person name="Togashi T."/>
            <person name="Yamamoto N."/>
            <person name="Seo M."/>
            <person name="Sato S."/>
            <person name="Yamada T."/>
            <person name="Mori H."/>
            <person name="Tajima N."/>
            <person name="Moriyama T."/>
            <person name="Ikeuchi M."/>
            <person name="Watanabe M."/>
            <person name="Wada H."/>
            <person name="Kobayashi K."/>
            <person name="Saito M."/>
            <person name="Masuda T."/>
            <person name="Sasaki-Sekimoto Y."/>
            <person name="Mashiguchi K."/>
            <person name="Awai K."/>
            <person name="Shimojima M."/>
            <person name="Masuda S."/>
            <person name="Iwai M."/>
            <person name="Nobusawa T."/>
            <person name="Narise T."/>
            <person name="Kondo S."/>
            <person name="Saito H."/>
            <person name="Sato R."/>
            <person name="Murakawa M."/>
            <person name="Ihara Y."/>
            <person name="Oshima-Yamada Y."/>
            <person name="Ohtaka K."/>
            <person name="Satoh M."/>
            <person name="Sonobe K."/>
            <person name="Ishii M."/>
            <person name="Ohtani R."/>
            <person name="Kanamori-Sato M."/>
            <person name="Honoki R."/>
            <person name="Miyazaki D."/>
            <person name="Mochizuki H."/>
            <person name="Umetsu J."/>
            <person name="Higashi K."/>
            <person name="Shibata D."/>
            <person name="Kamiya Y."/>
            <person name="Sato N."/>
            <person name="Nakamura Y."/>
            <person name="Tabata S."/>
            <person name="Ida S."/>
            <person name="Kurokawa K."/>
            <person name="Ohta H."/>
        </authorList>
    </citation>
    <scope>NUCLEOTIDE SEQUENCE [LARGE SCALE GENOMIC DNA]</scope>
    <source>
        <strain evidence="8 9">NIES-2285</strain>
    </source>
</reference>
<dbReference type="GO" id="GO:0003723">
    <property type="term" value="F:RNA binding"/>
    <property type="evidence" value="ECO:0007669"/>
    <property type="project" value="InterPro"/>
</dbReference>
<dbReference type="Gene3D" id="3.30.2350.10">
    <property type="entry name" value="Pseudouridine synthase"/>
    <property type="match status" value="1"/>
</dbReference>
<dbReference type="GO" id="GO:0005634">
    <property type="term" value="C:nucleus"/>
    <property type="evidence" value="ECO:0000318"/>
    <property type="project" value="GO_Central"/>
</dbReference>
<feature type="compositionally biased region" description="Polar residues" evidence="5">
    <location>
        <begin position="131"/>
        <end position="148"/>
    </location>
</feature>
<dbReference type="GO" id="GO:1990481">
    <property type="term" value="P:mRNA pseudouridine synthesis"/>
    <property type="evidence" value="ECO:0000318"/>
    <property type="project" value="GO_Central"/>
</dbReference>
<gene>
    <name evidence="8" type="ORF">KFL_001810050</name>
</gene>
<dbReference type="Pfam" id="PF01509">
    <property type="entry name" value="TruB_N"/>
    <property type="match status" value="1"/>
</dbReference>
<feature type="domain" description="tRNA pseudouridylate synthase B C-terminal" evidence="7">
    <location>
        <begin position="432"/>
        <end position="479"/>
    </location>
</feature>
<keyword evidence="9" id="KW-1185">Reference proteome</keyword>
<protein>
    <recommendedName>
        <fullName evidence="2">tRNA pseudouridine(55) synthase</fullName>
        <ecNumber evidence="2">5.4.99.25</ecNumber>
    </recommendedName>
</protein>
<evidence type="ECO:0000256" key="2">
    <source>
        <dbReference type="ARBA" id="ARBA00012787"/>
    </source>
</evidence>
<dbReference type="Proteomes" id="UP000054558">
    <property type="component" value="Unassembled WGS sequence"/>
</dbReference>
<evidence type="ECO:0000256" key="3">
    <source>
        <dbReference type="ARBA" id="ARBA00022694"/>
    </source>
</evidence>
<keyword evidence="4" id="KW-0413">Isomerase</keyword>
<dbReference type="EMBL" id="DF237130">
    <property type="protein sequence ID" value="GAQ84224.1"/>
    <property type="molecule type" value="Genomic_DNA"/>
</dbReference>
<dbReference type="PANTHER" id="PTHR13767:SF2">
    <property type="entry name" value="PSEUDOURIDYLATE SYNTHASE TRUB1"/>
    <property type="match status" value="1"/>
</dbReference>
<dbReference type="OrthoDB" id="9995526at2759"/>
<feature type="region of interest" description="Disordered" evidence="5">
    <location>
        <begin position="64"/>
        <end position="202"/>
    </location>
</feature>
<evidence type="ECO:0000259" key="7">
    <source>
        <dbReference type="Pfam" id="PF16198"/>
    </source>
</evidence>